<dbReference type="Gene3D" id="3.40.50.720">
    <property type="entry name" value="NAD(P)-binding Rossmann-like Domain"/>
    <property type="match status" value="2"/>
</dbReference>
<evidence type="ECO:0000256" key="1">
    <source>
        <dbReference type="ARBA" id="ARBA00023002"/>
    </source>
</evidence>
<dbReference type="GO" id="GO:0016491">
    <property type="term" value="F:oxidoreductase activity"/>
    <property type="evidence" value="ECO:0007669"/>
    <property type="project" value="UniProtKB-KW"/>
</dbReference>
<dbReference type="EMBL" id="NEVK01000006">
    <property type="protein sequence ID" value="OZI18206.1"/>
    <property type="molecule type" value="Genomic_DNA"/>
</dbReference>
<dbReference type="AlphaFoldDB" id="A0A261QZQ5"/>
<sequence length="320" mass="35049">MTAPVRILCSAQEAPRLAEPLRTLARDITLCHPGDSQAELADVAFVSRDITGRSTKFEIHPDTERFYSALRAARRLQWLHVHSIGLDRDIYQEVRARGARVTASHGASDAVVAQAAVAGLLALARHLPHLLRAQQRRQWAPLFDEWMPRDLDGQHAVIVGWGGIGQRIGQLLQALGLRISVARHSGQPAAPGIRTVPYSGLAELLPDAAWLVLACPLSDATRNLVDARTLAALPPHAQVVNVARGHVIDEAALIQALRAQALRGAFLDVFQHEPLPADSPLWDMENVIVSPHSAGFSDGNAERVRRIFLENLRRWLDGSL</sequence>
<dbReference type="InterPro" id="IPR006140">
    <property type="entry name" value="D-isomer_DH_NAD-bd"/>
</dbReference>
<dbReference type="SUPFAM" id="SSF51735">
    <property type="entry name" value="NAD(P)-binding Rossmann-fold domains"/>
    <property type="match status" value="1"/>
</dbReference>
<dbReference type="RefSeq" id="WP_094797115.1">
    <property type="nucleotide sequence ID" value="NZ_NEVK01000006.1"/>
</dbReference>
<dbReference type="Pfam" id="PF02826">
    <property type="entry name" value="2-Hacid_dh_C"/>
    <property type="match status" value="1"/>
</dbReference>
<dbReference type="PANTHER" id="PTHR43333">
    <property type="entry name" value="2-HACID_DH_C DOMAIN-CONTAINING PROTEIN"/>
    <property type="match status" value="1"/>
</dbReference>
<evidence type="ECO:0000256" key="2">
    <source>
        <dbReference type="ARBA" id="ARBA00023027"/>
    </source>
</evidence>
<gene>
    <name evidence="4" type="ORF">CAL19_14250</name>
</gene>
<keyword evidence="2" id="KW-0520">NAD</keyword>
<protein>
    <submittedName>
        <fullName evidence="4">Hydroxyacid dehydrogenase</fullName>
    </submittedName>
</protein>
<evidence type="ECO:0000313" key="4">
    <source>
        <dbReference type="EMBL" id="OZI18206.1"/>
    </source>
</evidence>
<name>A0A261QZQ5_9BORD</name>
<reference evidence="5" key="1">
    <citation type="submission" date="2017-05" db="EMBL/GenBank/DDBJ databases">
        <title>Complete and WGS of Bordetella genogroups.</title>
        <authorList>
            <person name="Spilker T."/>
            <person name="Lipuma J."/>
        </authorList>
    </citation>
    <scope>NUCLEOTIDE SEQUENCE [LARGE SCALE GENOMIC DNA]</scope>
    <source>
        <strain evidence="5">AU18089</strain>
    </source>
</reference>
<organism evidence="4 5">
    <name type="scientific">Bordetella genomosp. 7</name>
    <dbReference type="NCBI Taxonomy" id="1416805"/>
    <lineage>
        <taxon>Bacteria</taxon>
        <taxon>Pseudomonadati</taxon>
        <taxon>Pseudomonadota</taxon>
        <taxon>Betaproteobacteria</taxon>
        <taxon>Burkholderiales</taxon>
        <taxon>Alcaligenaceae</taxon>
        <taxon>Bordetella</taxon>
    </lineage>
</organism>
<keyword evidence="1" id="KW-0560">Oxidoreductase</keyword>
<dbReference type="PANTHER" id="PTHR43333:SF1">
    <property type="entry name" value="D-ISOMER SPECIFIC 2-HYDROXYACID DEHYDROGENASE NAD-BINDING DOMAIN-CONTAINING PROTEIN"/>
    <property type="match status" value="1"/>
</dbReference>
<accession>A0A261QZQ5</accession>
<comment type="caution">
    <text evidence="4">The sequence shown here is derived from an EMBL/GenBank/DDBJ whole genome shotgun (WGS) entry which is preliminary data.</text>
</comment>
<keyword evidence="5" id="KW-1185">Reference proteome</keyword>
<evidence type="ECO:0000313" key="5">
    <source>
        <dbReference type="Proteomes" id="UP000216947"/>
    </source>
</evidence>
<dbReference type="GO" id="GO:0051287">
    <property type="term" value="F:NAD binding"/>
    <property type="evidence" value="ECO:0007669"/>
    <property type="project" value="InterPro"/>
</dbReference>
<dbReference type="InterPro" id="IPR036291">
    <property type="entry name" value="NAD(P)-bd_dom_sf"/>
</dbReference>
<evidence type="ECO:0000259" key="3">
    <source>
        <dbReference type="Pfam" id="PF02826"/>
    </source>
</evidence>
<feature type="domain" description="D-isomer specific 2-hydroxyacid dehydrogenase NAD-binding" evidence="3">
    <location>
        <begin position="118"/>
        <end position="294"/>
    </location>
</feature>
<dbReference type="Proteomes" id="UP000216947">
    <property type="component" value="Unassembled WGS sequence"/>
</dbReference>
<proteinExistence type="predicted"/>